<feature type="non-terminal residue" evidence="2">
    <location>
        <position position="100"/>
    </location>
</feature>
<reference evidence="2 3" key="1">
    <citation type="journal article" date="2015" name="Nature">
        <title>rRNA introns, odd ribosomes, and small enigmatic genomes across a large radiation of phyla.</title>
        <authorList>
            <person name="Brown C.T."/>
            <person name="Hug L.A."/>
            <person name="Thomas B.C."/>
            <person name="Sharon I."/>
            <person name="Castelle C.J."/>
            <person name="Singh A."/>
            <person name="Wilkins M.J."/>
            <person name="Williams K.H."/>
            <person name="Banfield J.F."/>
        </authorList>
    </citation>
    <scope>NUCLEOTIDE SEQUENCE [LARGE SCALE GENOMIC DNA]</scope>
</reference>
<evidence type="ECO:0000313" key="3">
    <source>
        <dbReference type="Proteomes" id="UP000033999"/>
    </source>
</evidence>
<keyword evidence="1" id="KW-1133">Transmembrane helix</keyword>
<protein>
    <submittedName>
        <fullName evidence="2">Protein translocase subunit SecF</fullName>
    </submittedName>
</protein>
<keyword evidence="1" id="KW-0812">Transmembrane</keyword>
<comment type="caution">
    <text evidence="2">The sequence shown here is derived from an EMBL/GenBank/DDBJ whole genome shotgun (WGS) entry which is preliminary data.</text>
</comment>
<gene>
    <name evidence="2" type="ORF">UX10_C0020G0001</name>
</gene>
<organism evidence="2 3">
    <name type="scientific">Candidatus Magasanikbacteria bacterium GW2011_GWA2_45_39</name>
    <dbReference type="NCBI Taxonomy" id="1619041"/>
    <lineage>
        <taxon>Bacteria</taxon>
        <taxon>Candidatus Magasanikiibacteriota</taxon>
    </lineage>
</organism>
<evidence type="ECO:0000313" key="2">
    <source>
        <dbReference type="EMBL" id="KKU06868.1"/>
    </source>
</evidence>
<dbReference type="InterPro" id="IPR022646">
    <property type="entry name" value="SecD/SecF_CS"/>
</dbReference>
<dbReference type="EMBL" id="LCKX01000020">
    <property type="protein sequence ID" value="KKU06868.1"/>
    <property type="molecule type" value="Genomic_DNA"/>
</dbReference>
<feature type="transmembrane region" description="Helical" evidence="1">
    <location>
        <begin position="12"/>
        <end position="32"/>
    </location>
</feature>
<evidence type="ECO:0000256" key="1">
    <source>
        <dbReference type="SAM" id="Phobius"/>
    </source>
</evidence>
<name>A0A0G1PN74_9BACT</name>
<dbReference type="AlphaFoldDB" id="A0A0G1PN74"/>
<dbReference type="Pfam" id="PF07549">
    <property type="entry name" value="Sec_GG"/>
    <property type="match status" value="1"/>
</dbReference>
<accession>A0A0G1PN74</accession>
<proteinExistence type="predicted"/>
<keyword evidence="1" id="KW-0472">Membrane</keyword>
<sequence length="100" mass="10960">MHYNFIKNQKYFLSLSAILVASGIIAFFVWGLKPGIDFTGGALLEVEYETDRPANADVSAVVEGITEKPIIQQVGDKGLIIRTKNIDEPTHQKIVSALKG</sequence>
<dbReference type="Proteomes" id="UP000033999">
    <property type="component" value="Unassembled WGS sequence"/>
</dbReference>